<organism evidence="2 3">
    <name type="scientific">Phtheirospermum japonicum</name>
    <dbReference type="NCBI Taxonomy" id="374723"/>
    <lineage>
        <taxon>Eukaryota</taxon>
        <taxon>Viridiplantae</taxon>
        <taxon>Streptophyta</taxon>
        <taxon>Embryophyta</taxon>
        <taxon>Tracheophyta</taxon>
        <taxon>Spermatophyta</taxon>
        <taxon>Magnoliopsida</taxon>
        <taxon>eudicotyledons</taxon>
        <taxon>Gunneridae</taxon>
        <taxon>Pentapetalae</taxon>
        <taxon>asterids</taxon>
        <taxon>lamiids</taxon>
        <taxon>Lamiales</taxon>
        <taxon>Orobanchaceae</taxon>
        <taxon>Orobanchaceae incertae sedis</taxon>
        <taxon>Phtheirospermum</taxon>
    </lineage>
</organism>
<evidence type="ECO:0000256" key="1">
    <source>
        <dbReference type="SAM" id="MobiDB-lite"/>
    </source>
</evidence>
<reference evidence="2" key="1">
    <citation type="submission" date="2020-07" db="EMBL/GenBank/DDBJ databases">
        <title>Ethylene signaling mediates host invasion by parasitic plants.</title>
        <authorList>
            <person name="Yoshida S."/>
        </authorList>
    </citation>
    <scope>NUCLEOTIDE SEQUENCE</scope>
    <source>
        <strain evidence="2">Okayama</strain>
    </source>
</reference>
<protein>
    <submittedName>
        <fullName evidence="2">Uncharacterized protein</fullName>
    </submittedName>
</protein>
<sequence length="316" mass="37230">MATASKKTRNKIVDVQQDKPTMIRKMQLPKMGKPLLEPHSIEKNVKANNRGASKLKKYNSPQVPKKTKQSKPERMKKKDLETKKTQLTKEAEPKKASQVKKPTRERRPMQKLYKKRETKEVESYFDFTKKSTWESLDDDPKRHCGGSMYHEDVGECMKPTMNREMILDVLLEKEFDVYYYILLHYEILEKKKDNVSGKEFDIKKMLRDTLWKEFEFSFSHELECEEGVLDQENVRHQEGTTMMVQQVPMSEDVKKTRQLIIEKALSRDKCMLVEDLTCRQKGENSLHRIHDALHGVIYRGEGTHKARRDKLQAKDP</sequence>
<evidence type="ECO:0000313" key="3">
    <source>
        <dbReference type="Proteomes" id="UP000653305"/>
    </source>
</evidence>
<feature type="compositionally biased region" description="Basic and acidic residues" evidence="1">
    <location>
        <begin position="70"/>
        <end position="95"/>
    </location>
</feature>
<keyword evidence="3" id="KW-1185">Reference proteome</keyword>
<proteinExistence type="predicted"/>
<dbReference type="Proteomes" id="UP000653305">
    <property type="component" value="Unassembled WGS sequence"/>
</dbReference>
<dbReference type="EMBL" id="BMAC01000650">
    <property type="protein sequence ID" value="GFQ00995.1"/>
    <property type="molecule type" value="Genomic_DNA"/>
</dbReference>
<name>A0A830CXY8_9LAMI</name>
<gene>
    <name evidence="2" type="ORF">PHJA_002243400</name>
</gene>
<dbReference type="AlphaFoldDB" id="A0A830CXY8"/>
<comment type="caution">
    <text evidence="2">The sequence shown here is derived from an EMBL/GenBank/DDBJ whole genome shotgun (WGS) entry which is preliminary data.</text>
</comment>
<accession>A0A830CXY8</accession>
<feature type="region of interest" description="Disordered" evidence="1">
    <location>
        <begin position="1"/>
        <end position="109"/>
    </location>
</feature>
<feature type="compositionally biased region" description="Basic residues" evidence="1">
    <location>
        <begin position="1"/>
        <end position="10"/>
    </location>
</feature>
<evidence type="ECO:0000313" key="2">
    <source>
        <dbReference type="EMBL" id="GFQ00995.1"/>
    </source>
</evidence>